<dbReference type="AlphaFoldDB" id="A0A8S1XYT5"/>
<proteinExistence type="predicted"/>
<organism evidence="1 2">
    <name type="scientific">Paramecium octaurelia</name>
    <dbReference type="NCBI Taxonomy" id="43137"/>
    <lineage>
        <taxon>Eukaryota</taxon>
        <taxon>Sar</taxon>
        <taxon>Alveolata</taxon>
        <taxon>Ciliophora</taxon>
        <taxon>Intramacronucleata</taxon>
        <taxon>Oligohymenophorea</taxon>
        <taxon>Peniculida</taxon>
        <taxon>Parameciidae</taxon>
        <taxon>Paramecium</taxon>
    </lineage>
</organism>
<accession>A0A8S1XYT5</accession>
<keyword evidence="2" id="KW-1185">Reference proteome</keyword>
<dbReference type="Proteomes" id="UP000683925">
    <property type="component" value="Unassembled WGS sequence"/>
</dbReference>
<evidence type="ECO:0000313" key="2">
    <source>
        <dbReference type="Proteomes" id="UP000683925"/>
    </source>
</evidence>
<reference evidence="1" key="1">
    <citation type="submission" date="2021-01" db="EMBL/GenBank/DDBJ databases">
        <authorList>
            <consortium name="Genoscope - CEA"/>
            <person name="William W."/>
        </authorList>
    </citation>
    <scope>NUCLEOTIDE SEQUENCE</scope>
</reference>
<gene>
    <name evidence="1" type="ORF">POCTA_138.1.T1370046</name>
</gene>
<dbReference type="OrthoDB" id="310722at2759"/>
<sequence length="475" mass="55429">MIKVQTATPFGEQIFEIKRDFYYVRDLVEKCAQYLKKKNVRLYFDKDCQKEIGSDLKIEQAEINQTIYAKIIENEFEQSSQYGDVICWFIRDGQELEQGVQLRSDFTFEEVLDDAIYQNIITSMPKQIKVTNYRKTQVLATLMEMQMFKLIDQNEKEPQLTIHFTTNEKEPIVENTQFNQQFPQRFPVFQGPRKEFQPNMAQRNQNFQQQFPNQQQQPFQQFQQLNTTNFQPSTLNTTAMQNKPQIYNTSFQPQPNFPLQKPQNFNNNIQQSQQIPQSNIIGQSAIISQVQNNKTFQINQQNSNIKIQQGPQVGFPPTFNLNAIPSDKSPNQSLQKNQNNPFVPLPKNPIIGLPNQNTQQQFQFQNSQQQQLEFEAIRKLEQLALNAQKTLDSNLLLGNFHFTIDQQGGYVSFSHLNLKITGFFIEPKGKEISLKNENNLKWQTKFGVSIALSDNLGFVIKWKNNTYNSILMNFL</sequence>
<evidence type="ECO:0000313" key="1">
    <source>
        <dbReference type="EMBL" id="CAD8206107.1"/>
    </source>
</evidence>
<dbReference type="EMBL" id="CAJJDP010000138">
    <property type="protein sequence ID" value="CAD8206107.1"/>
    <property type="molecule type" value="Genomic_DNA"/>
</dbReference>
<name>A0A8S1XYT5_PAROT</name>
<comment type="caution">
    <text evidence="1">The sequence shown here is derived from an EMBL/GenBank/DDBJ whole genome shotgun (WGS) entry which is preliminary data.</text>
</comment>
<dbReference type="OMA" id="ATLMEMQ"/>
<protein>
    <submittedName>
        <fullName evidence="1">Uncharacterized protein</fullName>
    </submittedName>
</protein>